<dbReference type="Gene3D" id="1.20.120.1100">
    <property type="match status" value="1"/>
</dbReference>
<keyword evidence="3" id="KW-0964">Secreted</keyword>
<keyword evidence="7" id="KW-1185">Reference proteome</keyword>
<dbReference type="GO" id="GO:0005576">
    <property type="term" value="C:extracellular region"/>
    <property type="evidence" value="ECO:0007669"/>
    <property type="project" value="UniProtKB-SubCell"/>
</dbReference>
<evidence type="ECO:0000256" key="3">
    <source>
        <dbReference type="ARBA" id="ARBA00022525"/>
    </source>
</evidence>
<keyword evidence="4" id="KW-0732">Signal</keyword>
<dbReference type="GO" id="GO:0008289">
    <property type="term" value="F:lipid binding"/>
    <property type="evidence" value="ECO:0007669"/>
    <property type="project" value="UniProtKB-KW"/>
</dbReference>
<name>A0A0N5BDM6_STREA</name>
<evidence type="ECO:0000313" key="7">
    <source>
        <dbReference type="Proteomes" id="UP000046392"/>
    </source>
</evidence>
<proteinExistence type="inferred from homology"/>
<comment type="subcellular location">
    <subcellularLocation>
        <location evidence="1">Secreted</location>
    </subcellularLocation>
</comment>
<evidence type="ECO:0000256" key="4">
    <source>
        <dbReference type="ARBA" id="ARBA00022729"/>
    </source>
</evidence>
<keyword evidence="6" id="KW-0446">Lipid-binding</keyword>
<organism evidence="7 8">
    <name type="scientific">Strongyloides papillosus</name>
    <name type="common">Intestinal threadworm</name>
    <dbReference type="NCBI Taxonomy" id="174720"/>
    <lineage>
        <taxon>Eukaryota</taxon>
        <taxon>Metazoa</taxon>
        <taxon>Ecdysozoa</taxon>
        <taxon>Nematoda</taxon>
        <taxon>Chromadorea</taxon>
        <taxon>Rhabditida</taxon>
        <taxon>Tylenchina</taxon>
        <taxon>Panagrolaimomorpha</taxon>
        <taxon>Strongyloidoidea</taxon>
        <taxon>Strongyloididae</taxon>
        <taxon>Strongyloides</taxon>
    </lineage>
</organism>
<keyword evidence="5" id="KW-0175">Coiled coil</keyword>
<accession>A0A0N5BDM6</accession>
<dbReference type="WBParaSite" id="SPAL_0000410900.1">
    <property type="protein sequence ID" value="SPAL_0000410900.1"/>
    <property type="gene ID" value="SPAL_0000410900"/>
</dbReference>
<reference evidence="8" key="1">
    <citation type="submission" date="2017-02" db="UniProtKB">
        <authorList>
            <consortium name="WormBaseParasite"/>
        </authorList>
    </citation>
    <scope>IDENTIFICATION</scope>
</reference>
<evidence type="ECO:0000256" key="2">
    <source>
        <dbReference type="ARBA" id="ARBA00006648"/>
    </source>
</evidence>
<dbReference type="STRING" id="174720.A0A0N5BDM6"/>
<dbReference type="Pfam" id="PF05823">
    <property type="entry name" value="Gp-FAR-1"/>
    <property type="match status" value="1"/>
</dbReference>
<protein>
    <submittedName>
        <fullName evidence="8">Fatty-acid and retinol-binding protein 1</fullName>
    </submittedName>
</protein>
<evidence type="ECO:0000256" key="6">
    <source>
        <dbReference type="ARBA" id="ARBA00023121"/>
    </source>
</evidence>
<dbReference type="InterPro" id="IPR008632">
    <property type="entry name" value="Gp-FAR-1"/>
</dbReference>
<evidence type="ECO:0000256" key="1">
    <source>
        <dbReference type="ARBA" id="ARBA00004613"/>
    </source>
</evidence>
<sequence length="180" mass="21556">MRFQFIIFIVIYATFYKAKGNIITYDRISDYHRRYLPAYVREFYDELNDRERVILYEIVKTHNGSDDDAVKLIYERFPSFGIKIDKFYKTLNEKINKLSNETKSFLNHIKYEAGLLIPNKNDSLNVEKINEFIKYFVRKYNELSQQGKEELKKDFPALDVIAKKHSTLDVVKMFPKKVNK</sequence>
<comment type="similarity">
    <text evidence="2">Belongs to the fatty-acid and retinol-binding protein (FARBP) family.</text>
</comment>
<evidence type="ECO:0000313" key="8">
    <source>
        <dbReference type="WBParaSite" id="SPAL_0000410900.1"/>
    </source>
</evidence>
<dbReference type="AlphaFoldDB" id="A0A0N5BDM6"/>
<evidence type="ECO:0000256" key="5">
    <source>
        <dbReference type="ARBA" id="ARBA00023054"/>
    </source>
</evidence>
<dbReference type="Proteomes" id="UP000046392">
    <property type="component" value="Unplaced"/>
</dbReference>